<dbReference type="AlphaFoldDB" id="A0A834IBB4"/>
<organism evidence="2 3">
    <name type="scientific">Rhynchophorus ferrugineus</name>
    <name type="common">Red palm weevil</name>
    <name type="synonym">Curculio ferrugineus</name>
    <dbReference type="NCBI Taxonomy" id="354439"/>
    <lineage>
        <taxon>Eukaryota</taxon>
        <taxon>Metazoa</taxon>
        <taxon>Ecdysozoa</taxon>
        <taxon>Arthropoda</taxon>
        <taxon>Hexapoda</taxon>
        <taxon>Insecta</taxon>
        <taxon>Pterygota</taxon>
        <taxon>Neoptera</taxon>
        <taxon>Endopterygota</taxon>
        <taxon>Coleoptera</taxon>
        <taxon>Polyphaga</taxon>
        <taxon>Cucujiformia</taxon>
        <taxon>Curculionidae</taxon>
        <taxon>Dryophthorinae</taxon>
        <taxon>Rhynchophorus</taxon>
    </lineage>
</organism>
<proteinExistence type="predicted"/>
<keyword evidence="3" id="KW-1185">Reference proteome</keyword>
<feature type="compositionally biased region" description="Polar residues" evidence="1">
    <location>
        <begin position="1"/>
        <end position="26"/>
    </location>
</feature>
<accession>A0A834IBB4</accession>
<evidence type="ECO:0000313" key="3">
    <source>
        <dbReference type="Proteomes" id="UP000625711"/>
    </source>
</evidence>
<reference evidence="2" key="1">
    <citation type="submission" date="2020-08" db="EMBL/GenBank/DDBJ databases">
        <title>Genome sequencing and assembly of the red palm weevil Rhynchophorus ferrugineus.</title>
        <authorList>
            <person name="Dias G.B."/>
            <person name="Bergman C.M."/>
            <person name="Manee M."/>
        </authorList>
    </citation>
    <scope>NUCLEOTIDE SEQUENCE</scope>
    <source>
        <strain evidence="2">AA-2017</strain>
        <tissue evidence="2">Whole larva</tissue>
    </source>
</reference>
<comment type="caution">
    <text evidence="2">The sequence shown here is derived from an EMBL/GenBank/DDBJ whole genome shotgun (WGS) entry which is preliminary data.</text>
</comment>
<name>A0A834IBB4_RHYFE</name>
<feature type="region of interest" description="Disordered" evidence="1">
    <location>
        <begin position="1"/>
        <end position="61"/>
    </location>
</feature>
<dbReference type="Proteomes" id="UP000625711">
    <property type="component" value="Unassembled WGS sequence"/>
</dbReference>
<evidence type="ECO:0000313" key="2">
    <source>
        <dbReference type="EMBL" id="KAF7275857.1"/>
    </source>
</evidence>
<sequence length="147" mass="16463">MMTSYQQQQYQLNISNPGMIQPQTSGLIPPPNLPPEPEDVEMYSEPPAPGTEEPPMKSPRIEDVPERRLLNSMIKIGATSVTRLVLTRSLMASSQWKPPRSNKNNDAVISTKKIAQTEFLVISPAGYRGRTACRRRMTLDLIESVVQ</sequence>
<protein>
    <submittedName>
        <fullName evidence="2">Uncharacterized protein</fullName>
    </submittedName>
</protein>
<gene>
    <name evidence="2" type="ORF">GWI33_011199</name>
</gene>
<evidence type="ECO:0000256" key="1">
    <source>
        <dbReference type="SAM" id="MobiDB-lite"/>
    </source>
</evidence>
<dbReference type="EMBL" id="JAACXV010008934">
    <property type="protein sequence ID" value="KAF7275857.1"/>
    <property type="molecule type" value="Genomic_DNA"/>
</dbReference>